<dbReference type="EMBL" id="MOBK01000373">
    <property type="protein sequence ID" value="RON09602.1"/>
    <property type="molecule type" value="Genomic_DNA"/>
</dbReference>
<organism evidence="1 2">
    <name type="scientific">Pseudomonas brassicacearum</name>
    <dbReference type="NCBI Taxonomy" id="930166"/>
    <lineage>
        <taxon>Bacteria</taxon>
        <taxon>Pseudomonadati</taxon>
        <taxon>Pseudomonadota</taxon>
        <taxon>Gammaproteobacteria</taxon>
        <taxon>Pseudomonadales</taxon>
        <taxon>Pseudomonadaceae</taxon>
        <taxon>Pseudomonas</taxon>
    </lineage>
</organism>
<sequence>EIPQGGSTVETAVTLSGVAAKGEKVEIFDGAVSKGQATAHATTGVWTLLVSALAVAAHSFTSKALYGSGATSAARTLTVVQNIVPELRLITDSALVEIP</sequence>
<evidence type="ECO:0000313" key="1">
    <source>
        <dbReference type="EMBL" id="RON09602.1"/>
    </source>
</evidence>
<comment type="caution">
    <text evidence="1">The sequence shown here is derived from an EMBL/GenBank/DDBJ whole genome shotgun (WGS) entry which is preliminary data.</text>
</comment>
<feature type="non-terminal residue" evidence="1">
    <location>
        <position position="99"/>
    </location>
</feature>
<accession>A0A423H8T7</accession>
<dbReference type="InterPro" id="IPR013783">
    <property type="entry name" value="Ig-like_fold"/>
</dbReference>
<protein>
    <recommendedName>
        <fullName evidence="3">Bacterial Ig-like domain-containing protein</fullName>
    </recommendedName>
</protein>
<name>A0A423H8T7_9PSED</name>
<dbReference type="Gene3D" id="2.60.40.10">
    <property type="entry name" value="Immunoglobulins"/>
    <property type="match status" value="1"/>
</dbReference>
<dbReference type="AlphaFoldDB" id="A0A423H8T7"/>
<gene>
    <name evidence="1" type="ORF">BK660_30250</name>
</gene>
<feature type="non-terminal residue" evidence="1">
    <location>
        <position position="1"/>
    </location>
</feature>
<evidence type="ECO:0008006" key="3">
    <source>
        <dbReference type="Google" id="ProtNLM"/>
    </source>
</evidence>
<proteinExistence type="predicted"/>
<evidence type="ECO:0000313" key="2">
    <source>
        <dbReference type="Proteomes" id="UP000285636"/>
    </source>
</evidence>
<reference evidence="1 2" key="1">
    <citation type="submission" date="2016-10" db="EMBL/GenBank/DDBJ databases">
        <title>Comparative genome analysis of multiple Pseudomonas spp. focuses on biocontrol and plant growth promoting traits.</title>
        <authorList>
            <person name="Tao X.-Y."/>
            <person name="Taylor C.G."/>
        </authorList>
    </citation>
    <scope>NUCLEOTIDE SEQUENCE [LARGE SCALE GENOMIC DNA]</scope>
    <source>
        <strain evidence="1 2">38D7</strain>
    </source>
</reference>
<dbReference type="Proteomes" id="UP000285636">
    <property type="component" value="Unassembled WGS sequence"/>
</dbReference>